<name>A0A8J3VDC2_9ACTN</name>
<evidence type="ECO:0000313" key="2">
    <source>
        <dbReference type="EMBL" id="GII55560.1"/>
    </source>
</evidence>
<keyword evidence="3" id="KW-1185">Reference proteome</keyword>
<organism evidence="2 3">
    <name type="scientific">Planotetraspora thailandica</name>
    <dbReference type="NCBI Taxonomy" id="487172"/>
    <lineage>
        <taxon>Bacteria</taxon>
        <taxon>Bacillati</taxon>
        <taxon>Actinomycetota</taxon>
        <taxon>Actinomycetes</taxon>
        <taxon>Streptosporangiales</taxon>
        <taxon>Streptosporangiaceae</taxon>
        <taxon>Planotetraspora</taxon>
    </lineage>
</organism>
<dbReference type="Proteomes" id="UP000605992">
    <property type="component" value="Unassembled WGS sequence"/>
</dbReference>
<evidence type="ECO:0000313" key="3">
    <source>
        <dbReference type="Proteomes" id="UP000605992"/>
    </source>
</evidence>
<dbReference type="EMBL" id="BOOR01000027">
    <property type="protein sequence ID" value="GII55560.1"/>
    <property type="molecule type" value="Genomic_DNA"/>
</dbReference>
<keyword evidence="1" id="KW-0732">Signal</keyword>
<reference evidence="2" key="1">
    <citation type="submission" date="2021-01" db="EMBL/GenBank/DDBJ databases">
        <title>Whole genome shotgun sequence of Planotetraspora thailandica NBRC 104271.</title>
        <authorList>
            <person name="Komaki H."/>
            <person name="Tamura T."/>
        </authorList>
    </citation>
    <scope>NUCLEOTIDE SEQUENCE</scope>
    <source>
        <strain evidence="2">NBRC 104271</strain>
    </source>
</reference>
<feature type="chain" id="PRO_5035197365" description="Secreted protein" evidence="1">
    <location>
        <begin position="31"/>
        <end position="125"/>
    </location>
</feature>
<sequence>MSILSRAALATTAIAAGIVTLTAVATPAFAYVDHLYHGNSWASFDSSTGRFTVCDNDNDGRRVYVFAKKLHGSETSHMYDPDSYGGGCGGGTIGHATSSDPWNIWEFCVDIPLWSDDCAASGLTY</sequence>
<proteinExistence type="predicted"/>
<protein>
    <recommendedName>
        <fullName evidence="4">Secreted protein</fullName>
    </recommendedName>
</protein>
<accession>A0A8J3VDC2</accession>
<evidence type="ECO:0008006" key="4">
    <source>
        <dbReference type="Google" id="ProtNLM"/>
    </source>
</evidence>
<dbReference type="AlphaFoldDB" id="A0A8J3VDC2"/>
<comment type="caution">
    <text evidence="2">The sequence shown here is derived from an EMBL/GenBank/DDBJ whole genome shotgun (WGS) entry which is preliminary data.</text>
</comment>
<evidence type="ECO:0000256" key="1">
    <source>
        <dbReference type="SAM" id="SignalP"/>
    </source>
</evidence>
<dbReference type="RefSeq" id="WP_203945752.1">
    <property type="nucleotide sequence ID" value="NZ_BOOR01000027.1"/>
</dbReference>
<feature type="signal peptide" evidence="1">
    <location>
        <begin position="1"/>
        <end position="30"/>
    </location>
</feature>
<gene>
    <name evidence="2" type="ORF">Pth03_39490</name>
</gene>